<dbReference type="Gene3D" id="1.10.20.10">
    <property type="entry name" value="Histone, subunit A"/>
    <property type="match status" value="1"/>
</dbReference>
<comment type="caution">
    <text evidence="4">The sequence shown here is derived from an EMBL/GenBank/DDBJ whole genome shotgun (WGS) entry which is preliminary data.</text>
</comment>
<dbReference type="SUPFAM" id="SSF48366">
    <property type="entry name" value="Ras GEF"/>
    <property type="match status" value="1"/>
</dbReference>
<feature type="region of interest" description="Disordered" evidence="2">
    <location>
        <begin position="1061"/>
        <end position="1081"/>
    </location>
</feature>
<dbReference type="PROSITE" id="PS50212">
    <property type="entry name" value="RASGEF_NTER"/>
    <property type="match status" value="1"/>
</dbReference>
<organism evidence="4 5">
    <name type="scientific">Fasciolopsis buskii</name>
    <dbReference type="NCBI Taxonomy" id="27845"/>
    <lineage>
        <taxon>Eukaryota</taxon>
        <taxon>Metazoa</taxon>
        <taxon>Spiralia</taxon>
        <taxon>Lophotrochozoa</taxon>
        <taxon>Platyhelminthes</taxon>
        <taxon>Trematoda</taxon>
        <taxon>Digenea</taxon>
        <taxon>Plagiorchiida</taxon>
        <taxon>Echinostomata</taxon>
        <taxon>Echinostomatoidea</taxon>
        <taxon>Fasciolidae</taxon>
        <taxon>Fasciolopsis</taxon>
    </lineage>
</organism>
<feature type="compositionally biased region" description="Basic residues" evidence="2">
    <location>
        <begin position="938"/>
        <end position="950"/>
    </location>
</feature>
<keyword evidence="1" id="KW-0344">Guanine-nucleotide releasing factor</keyword>
<feature type="compositionally biased region" description="Polar residues" evidence="2">
    <location>
        <begin position="926"/>
        <end position="937"/>
    </location>
</feature>
<protein>
    <submittedName>
        <fullName evidence="4">Putative ras GTP exchange factor son of sevenless</fullName>
    </submittedName>
</protein>
<feature type="compositionally biased region" description="Low complexity" evidence="2">
    <location>
        <begin position="71"/>
        <end position="90"/>
    </location>
</feature>
<dbReference type="InterPro" id="IPR009072">
    <property type="entry name" value="Histone-fold"/>
</dbReference>
<feature type="compositionally biased region" description="Low complexity" evidence="2">
    <location>
        <begin position="965"/>
        <end position="974"/>
    </location>
</feature>
<feature type="domain" description="N-terminal Ras-GEF" evidence="3">
    <location>
        <begin position="1182"/>
        <end position="1289"/>
    </location>
</feature>
<dbReference type="InterPro" id="IPR011993">
    <property type="entry name" value="PH-like_dom_sf"/>
</dbReference>
<evidence type="ECO:0000256" key="1">
    <source>
        <dbReference type="PROSITE-ProRule" id="PRU00135"/>
    </source>
</evidence>
<feature type="region of interest" description="Disordered" evidence="2">
    <location>
        <begin position="65"/>
        <end position="99"/>
    </location>
</feature>
<accession>A0A8E0S3Z6</accession>
<keyword evidence="5" id="KW-1185">Reference proteome</keyword>
<dbReference type="SUPFAM" id="SSF50729">
    <property type="entry name" value="PH domain-like"/>
    <property type="match status" value="1"/>
</dbReference>
<sequence>MAAVMYRHTSTVSLVSQSSVQLEAGLLVQCLNRYRENLEFGCERVLEALYSKTGRHNPTSLNYCAVSSGKNSPNPTDSTSPSHTSSQNNNINSCTTSRRLDPRARESLGQHLIELLATLVLPEPPQSIGEVDTRLSDGLPSIPDKLMPSESDSERYRNIAEKGRKKGLRLPVEKIYLAFKEFSGRFSHTVCIYIVAVAEHIIGNFLQTLFILYRDRFRSRRKTFEHRLANRFPQDYDKCVDELDNFLHSSLEQMNLLLRVFREPVLAVSRLEQTKEDNAHLIFGSILELYNNMRIFLDTVDADEEDSYVTGVGKTSFASTTNSVATETANTSTDSSTVFDKSSEPNSRCDPSVSSLKSSPELVAYTDSGNYIKPTEVVSSQQSPSHMDTFRASIPQPVRAPSGFQRHRLVGVCLLELAEDDSLHAFSQYATTVLNSMSRDRAWALCETENFVTALCRLSRTILHTASWNKMPGSPTRTCLSNTLDLRLTDVHSVTCSRCRFWDSVMSTPRRRSTSSNAVRLTNEANSCPSPSAFLSVKNPGHRTHRSSHSSSMCHMPAGAPECNFLVNAFKYLLPRLLLLPIFQFFYLHELIETLHRSAYDDEECARLSEVLSMLGKTRVNLERDLSKQSWVCLHLARLISTGHLISRYLPLYLDLLAGSTCPPSPISGIGSNHITPSSPSADSNGATGNAFSSAGYSSCATQMSSNCTHFCSHTTGSVNSGFTSTPGDASGYAQPGKAEEIERLLGGKEKLLAPGGSRLELGDFVMEGRLHLRTETKRSSTEHIAYLFTGLLVICKWQERCTTLSPNVSQPSVLRVKQRIPLDSIHVTDMAPIVQPNLPLYVGNTGTVTSSAVGAAVLAASSANACGVSMHLDDCVSFSSSGLNGSVVGHAGLVNVASGTNCALYPYSLELEFVDIAQIASISPSQGSTHRLSSGPHTRHTSPLQKHHCPLTVPSNELSHGDPTSSGMGNNSSTGFGCADPNCPSSLTVHHVWLSFRTQEEKADWMASLLSIQLHRLFLRYIRTLPKIEIPLRIPSPASYRFSQPDSPDNIVFETDMSPARTAHGSEVRGSLDSSENDLDEDSCIPLESEDYDLEPQTATGNVDLYDSSNFHSHVNPEVHSGSDTEVTNRAHSPAESCTTTNISENDSATLTADSNSEMLRSLSGRHFPTQLPPSTIPTSYPPQIRMATLEKVIERMTYPSYFDTNLVNTFLLVYRRIITPEVFLDLLIDRFRIPDPEFLPAELKLDAERGQLESPAQHMLKRFRSGYKKRVQARSAFYLLICLSTSS</sequence>
<dbReference type="Gene3D" id="2.30.29.30">
    <property type="entry name" value="Pleckstrin-homology domain (PH domain)/Phosphotyrosine-binding domain (PTB)"/>
    <property type="match status" value="1"/>
</dbReference>
<feature type="compositionally biased region" description="Polar residues" evidence="2">
    <location>
        <begin position="328"/>
        <end position="346"/>
    </location>
</feature>
<evidence type="ECO:0000313" key="4">
    <source>
        <dbReference type="EMBL" id="KAA0200703.1"/>
    </source>
</evidence>
<gene>
    <name evidence="4" type="ORF">FBUS_07957</name>
</gene>
<proteinExistence type="predicted"/>
<dbReference type="InterPro" id="IPR000651">
    <property type="entry name" value="Ras-like_Gua-exchang_fac_N"/>
</dbReference>
<evidence type="ECO:0000259" key="3">
    <source>
        <dbReference type="PROSITE" id="PS50212"/>
    </source>
</evidence>
<dbReference type="InterPro" id="IPR023578">
    <property type="entry name" value="Ras_GEF_dom_sf"/>
</dbReference>
<dbReference type="GO" id="GO:0046982">
    <property type="term" value="F:protein heterodimerization activity"/>
    <property type="evidence" value="ECO:0007669"/>
    <property type="project" value="InterPro"/>
</dbReference>
<reference evidence="4" key="1">
    <citation type="submission" date="2019-05" db="EMBL/GenBank/DDBJ databases">
        <title>Annotation for the trematode Fasciolopsis buski.</title>
        <authorList>
            <person name="Choi Y.-J."/>
        </authorList>
    </citation>
    <scope>NUCLEOTIDE SEQUENCE</scope>
    <source>
        <strain evidence="4">HT</strain>
        <tissue evidence="4">Whole worm</tissue>
    </source>
</reference>
<dbReference type="CDD" id="cd06224">
    <property type="entry name" value="REM"/>
    <property type="match status" value="1"/>
</dbReference>
<evidence type="ECO:0000256" key="2">
    <source>
        <dbReference type="SAM" id="MobiDB-lite"/>
    </source>
</evidence>
<dbReference type="EMBL" id="LUCM01000351">
    <property type="protein sequence ID" value="KAA0200703.1"/>
    <property type="molecule type" value="Genomic_DNA"/>
</dbReference>
<feature type="region of interest" description="Disordered" evidence="2">
    <location>
        <begin position="328"/>
        <end position="355"/>
    </location>
</feature>
<dbReference type="Pfam" id="PF00618">
    <property type="entry name" value="RasGEF_N"/>
    <property type="match status" value="1"/>
</dbReference>
<evidence type="ECO:0000313" key="5">
    <source>
        <dbReference type="Proteomes" id="UP000728185"/>
    </source>
</evidence>
<name>A0A8E0S3Z6_9TREM</name>
<dbReference type="GO" id="GO:0005085">
    <property type="term" value="F:guanyl-nucleotide exchange factor activity"/>
    <property type="evidence" value="ECO:0007669"/>
    <property type="project" value="UniProtKB-KW"/>
</dbReference>
<dbReference type="OrthoDB" id="546434at2759"/>
<feature type="region of interest" description="Disordered" evidence="2">
    <location>
        <begin position="955"/>
        <end position="974"/>
    </location>
</feature>
<dbReference type="Proteomes" id="UP000728185">
    <property type="component" value="Unassembled WGS sequence"/>
</dbReference>
<feature type="region of interest" description="Disordered" evidence="2">
    <location>
        <begin position="926"/>
        <end position="950"/>
    </location>
</feature>
<dbReference type="Gene3D" id="1.20.870.10">
    <property type="entry name" value="Son of sevenless (SoS) protein Chain: S domain 1"/>
    <property type="match status" value="1"/>
</dbReference>